<feature type="region of interest" description="Disordered" evidence="1">
    <location>
        <begin position="421"/>
        <end position="450"/>
    </location>
</feature>
<gene>
    <name evidence="2" type="ORF">RP75_23535</name>
</gene>
<proteinExistence type="predicted"/>
<feature type="compositionally biased region" description="Basic and acidic residues" evidence="1">
    <location>
        <begin position="437"/>
        <end position="450"/>
    </location>
</feature>
<reference evidence="2 3" key="1">
    <citation type="submission" date="2014-12" db="EMBL/GenBank/DDBJ databases">
        <authorList>
            <person name="Kuzmanovic N."/>
            <person name="Pulawska J."/>
            <person name="Obradovic A."/>
        </authorList>
    </citation>
    <scope>NUCLEOTIDE SEQUENCE [LARGE SCALE GENOMIC DNA]</scope>
    <source>
        <strain evidence="2 3">KFB 330</strain>
        <plasmid evidence="2">pTi</plasmid>
    </source>
</reference>
<accession>A0ABR5D1N6</accession>
<keyword evidence="2" id="KW-0614">Plasmid</keyword>
<dbReference type="Proteomes" id="UP000032564">
    <property type="component" value="Unassembled WGS sequence"/>
</dbReference>
<sequence>MANGSKVEAESLPAHQSGPGTEQLDPYLFRRLPSELVEQVGMYMVSDDIHETARRLDDFRTFSPHANAVAKTSSRLNRVQARIHYLRSLANDHYAAVVKEELPEVQREVFNLPPELEPVPAVDHVQAVGPILKLRSSAENSDLVTKILAIPDSVVRSETISAMTPYFDDVAKNDRSSLIKEAIRILGDRGHPLTRVDFEEHGAEGYSINIEGRHEAADVVVESRARGYLTKEHLSDLFDLTTHWPELSGLLARREKERRESIRTQLREAGANMTAVEVLKSDSSALKTTQTSRMTGHFSEIGPEALSALIDNAITTFARMDVPVEWKVRKQAVDVLVEARAGGYLTKDHKSKLNNLTRDNPELKQALSKGMESHKKYAVGKASDAEIANLRKTFDDVKNVGLPPLDAARLPAEHARMDSLQRVSKAVEKSSTMLRQQLRDANRDRSGQGR</sequence>
<organism evidence="2 3">
    <name type="scientific">Agrobacterium arsenijevicii</name>
    <dbReference type="NCBI Taxonomy" id="1585697"/>
    <lineage>
        <taxon>Bacteria</taxon>
        <taxon>Pseudomonadati</taxon>
        <taxon>Pseudomonadota</taxon>
        <taxon>Alphaproteobacteria</taxon>
        <taxon>Hyphomicrobiales</taxon>
        <taxon>Rhizobiaceae</taxon>
        <taxon>Rhizobium/Agrobacterium group</taxon>
        <taxon>Agrobacterium</taxon>
    </lineage>
</organism>
<dbReference type="RefSeq" id="WP_045022983.1">
    <property type="nucleotide sequence ID" value="NZ_CP166109.1"/>
</dbReference>
<evidence type="ECO:0000313" key="3">
    <source>
        <dbReference type="Proteomes" id="UP000032564"/>
    </source>
</evidence>
<keyword evidence="3" id="KW-1185">Reference proteome</keyword>
<protein>
    <submittedName>
        <fullName evidence="2">Uncharacterized protein</fullName>
    </submittedName>
</protein>
<geneLocation type="plasmid" evidence="2">
    <name>pTi</name>
</geneLocation>
<dbReference type="EMBL" id="JWIT01000024">
    <property type="protein sequence ID" value="KJF70950.1"/>
    <property type="molecule type" value="Genomic_DNA"/>
</dbReference>
<name>A0ABR5D1N6_9HYPH</name>
<comment type="caution">
    <text evidence="2">The sequence shown here is derived from an EMBL/GenBank/DDBJ whole genome shotgun (WGS) entry which is preliminary data.</text>
</comment>
<evidence type="ECO:0000313" key="2">
    <source>
        <dbReference type="EMBL" id="KJF70950.1"/>
    </source>
</evidence>
<evidence type="ECO:0000256" key="1">
    <source>
        <dbReference type="SAM" id="MobiDB-lite"/>
    </source>
</evidence>
<feature type="region of interest" description="Disordered" evidence="1">
    <location>
        <begin position="1"/>
        <end position="25"/>
    </location>
</feature>